<gene>
    <name evidence="1" type="ORF">EV193_102224</name>
</gene>
<dbReference type="EMBL" id="SGWQ01000002">
    <property type="protein sequence ID" value="RZS43245.1"/>
    <property type="molecule type" value="Genomic_DNA"/>
</dbReference>
<proteinExistence type="predicted"/>
<sequence length="148" mass="16248">MKKDGRDERAALLAVKANLNNGWVRFARRWVIVADDVHGNGRCTVLFDLTMDRHHLIVHPAAVDTYSVALDHGAVAALATAAEEGEECRVPVVHHLHGPRELRLAPSVRNALVLSEKLPGGVIVQAVFRGERILELVDTLAEARDSVR</sequence>
<dbReference type="AlphaFoldDB" id="A0A4Q7L236"/>
<organism evidence="1 2">
    <name type="scientific">Herbihabitans rhizosphaerae</name>
    <dbReference type="NCBI Taxonomy" id="1872711"/>
    <lineage>
        <taxon>Bacteria</taxon>
        <taxon>Bacillati</taxon>
        <taxon>Actinomycetota</taxon>
        <taxon>Actinomycetes</taxon>
        <taxon>Pseudonocardiales</taxon>
        <taxon>Pseudonocardiaceae</taxon>
        <taxon>Herbihabitans</taxon>
    </lineage>
</organism>
<accession>A0A4Q7L236</accession>
<dbReference type="Proteomes" id="UP000294257">
    <property type="component" value="Unassembled WGS sequence"/>
</dbReference>
<comment type="caution">
    <text evidence="1">The sequence shown here is derived from an EMBL/GenBank/DDBJ whole genome shotgun (WGS) entry which is preliminary data.</text>
</comment>
<protein>
    <submittedName>
        <fullName evidence="1">Uncharacterized protein</fullName>
    </submittedName>
</protein>
<keyword evidence="2" id="KW-1185">Reference proteome</keyword>
<reference evidence="1 2" key="1">
    <citation type="submission" date="2019-02" db="EMBL/GenBank/DDBJ databases">
        <title>Genomic Encyclopedia of Type Strains, Phase IV (KMG-IV): sequencing the most valuable type-strain genomes for metagenomic binning, comparative biology and taxonomic classification.</title>
        <authorList>
            <person name="Goeker M."/>
        </authorList>
    </citation>
    <scope>NUCLEOTIDE SEQUENCE [LARGE SCALE GENOMIC DNA]</scope>
    <source>
        <strain evidence="1 2">DSM 101727</strain>
    </source>
</reference>
<evidence type="ECO:0000313" key="1">
    <source>
        <dbReference type="EMBL" id="RZS43245.1"/>
    </source>
</evidence>
<evidence type="ECO:0000313" key="2">
    <source>
        <dbReference type="Proteomes" id="UP000294257"/>
    </source>
</evidence>
<name>A0A4Q7L236_9PSEU</name>